<gene>
    <name evidence="1" type="ORF">AXG93_1928s1030</name>
</gene>
<organism evidence="1 2">
    <name type="scientific">Marchantia polymorpha subsp. ruderalis</name>
    <dbReference type="NCBI Taxonomy" id="1480154"/>
    <lineage>
        <taxon>Eukaryota</taxon>
        <taxon>Viridiplantae</taxon>
        <taxon>Streptophyta</taxon>
        <taxon>Embryophyta</taxon>
        <taxon>Marchantiophyta</taxon>
        <taxon>Marchantiopsida</taxon>
        <taxon>Marchantiidae</taxon>
        <taxon>Marchantiales</taxon>
        <taxon>Marchantiaceae</taxon>
        <taxon>Marchantia</taxon>
    </lineage>
</organism>
<reference evidence="1" key="1">
    <citation type="submission" date="2016-03" db="EMBL/GenBank/DDBJ databases">
        <title>Mechanisms controlling the formation of the plant cell surface in tip-growing cells are functionally conserved among land plants.</title>
        <authorList>
            <person name="Honkanen S."/>
            <person name="Jones V.A."/>
            <person name="Morieri G."/>
            <person name="Champion C."/>
            <person name="Hetherington A.J."/>
            <person name="Kelly S."/>
            <person name="Saint-Marcoux D."/>
            <person name="Proust H."/>
            <person name="Prescott H."/>
            <person name="Dolan L."/>
        </authorList>
    </citation>
    <scope>NUCLEOTIDE SEQUENCE [LARGE SCALE GENOMIC DNA]</scope>
    <source>
        <tissue evidence="1">Whole gametophyte</tissue>
    </source>
</reference>
<keyword evidence="2" id="KW-1185">Reference proteome</keyword>
<name>A0A176WD45_MARPO</name>
<comment type="caution">
    <text evidence="1">The sequence shown here is derived from an EMBL/GenBank/DDBJ whole genome shotgun (WGS) entry which is preliminary data.</text>
</comment>
<sequence>MGPNKSDEVRKLVPMQVPYKELRPFRRELSELRLEFLFWNWKCVSASICKGIMDKNQTEGVELRGNSMLWTVEHWTKVMGPCAGSDEDLLFEKSSVGLTCTKEFSYGPFFSSGIQGTDWWKTAYYIDPKRRAIALESMHILRSARTPYVTAWQVGFFERILKGQGRLWISLERPQHARSNELKNALNG</sequence>
<evidence type="ECO:0000313" key="1">
    <source>
        <dbReference type="EMBL" id="OAE31110.1"/>
    </source>
</evidence>
<accession>A0A176WD45</accession>
<dbReference type="AlphaFoldDB" id="A0A176WD45"/>
<dbReference type="Proteomes" id="UP000077202">
    <property type="component" value="Unassembled WGS sequence"/>
</dbReference>
<protein>
    <submittedName>
        <fullName evidence="1">Uncharacterized protein</fullName>
    </submittedName>
</protein>
<evidence type="ECO:0000313" key="2">
    <source>
        <dbReference type="Proteomes" id="UP000077202"/>
    </source>
</evidence>
<proteinExistence type="predicted"/>
<dbReference type="EMBL" id="LVLJ01001176">
    <property type="protein sequence ID" value="OAE31110.1"/>
    <property type="molecule type" value="Genomic_DNA"/>
</dbReference>